<feature type="transmembrane region" description="Helical" evidence="1">
    <location>
        <begin position="314"/>
        <end position="336"/>
    </location>
</feature>
<dbReference type="GO" id="GO:0016020">
    <property type="term" value="C:membrane"/>
    <property type="evidence" value="ECO:0007669"/>
    <property type="project" value="TreeGrafter"/>
</dbReference>
<keyword evidence="4" id="KW-1185">Reference proteome</keyword>
<evidence type="ECO:0000313" key="4">
    <source>
        <dbReference type="Proteomes" id="UP000032300"/>
    </source>
</evidence>
<evidence type="ECO:0000259" key="2">
    <source>
        <dbReference type="Pfam" id="PF01757"/>
    </source>
</evidence>
<proteinExistence type="predicted"/>
<feature type="transmembrane region" description="Helical" evidence="1">
    <location>
        <begin position="166"/>
        <end position="188"/>
    </location>
</feature>
<feature type="transmembrane region" description="Helical" evidence="1">
    <location>
        <begin position="82"/>
        <end position="102"/>
    </location>
</feature>
<dbReference type="AlphaFoldDB" id="A0A7U5BF99"/>
<dbReference type="Proteomes" id="UP000032300">
    <property type="component" value="Chromosome"/>
</dbReference>
<feature type="transmembrane region" description="Helical" evidence="1">
    <location>
        <begin position="137"/>
        <end position="159"/>
    </location>
</feature>
<protein>
    <submittedName>
        <fullName evidence="3">Acyltransferase</fullName>
    </submittedName>
</protein>
<accession>A0A7U5BF99</accession>
<keyword evidence="1" id="KW-0812">Transmembrane</keyword>
<name>A0A7U5BF99_9SPHN</name>
<evidence type="ECO:0000313" key="3">
    <source>
        <dbReference type="EMBL" id="AJP74213.1"/>
    </source>
</evidence>
<dbReference type="InterPro" id="IPR050879">
    <property type="entry name" value="Acyltransferase_3"/>
</dbReference>
<organism evidence="3 4">
    <name type="scientific">Sphingomonas hengshuiensis</name>
    <dbReference type="NCBI Taxonomy" id="1609977"/>
    <lineage>
        <taxon>Bacteria</taxon>
        <taxon>Pseudomonadati</taxon>
        <taxon>Pseudomonadota</taxon>
        <taxon>Alphaproteobacteria</taxon>
        <taxon>Sphingomonadales</taxon>
        <taxon>Sphingomonadaceae</taxon>
        <taxon>Sphingomonas</taxon>
    </lineage>
</organism>
<dbReference type="KEGG" id="sphi:TS85_02770"/>
<keyword evidence="1" id="KW-0472">Membrane</keyword>
<sequence length="369" mass="40155">MMGELRALTAMRGIAAWLVVLFHLRHALIGVPAPLMAVFAHGYLAVDFFFLLSGLVIWLSYADRVRSGGWAAVPQFLRRRVARIWPLHLVMLGGAVALALAMRATGRAAPDFPFAELPLHLLLLQNWGFTDALAWNVPAWSISCELAAYLVFPLLAFAIDWRRVPSIALAAIGIALLLALHGLFASHGATQLGQAIPRLGVARCILEFGCGTIVGALWLRWRATWRTPAALAGLVAILLATSWIGGVLPETLAMPAAFAAALLALALTAGRTGNPLEGAALHYLGMISYATYLSHYLLWFTFKLALVEDPRAVGWPLIGLYLLLVLGASITLYHLVERPAQRWLSGSASNVRKKDFSRKDTKAQRERAS</sequence>
<evidence type="ECO:0000256" key="1">
    <source>
        <dbReference type="SAM" id="Phobius"/>
    </source>
</evidence>
<dbReference type="GO" id="GO:0016747">
    <property type="term" value="F:acyltransferase activity, transferring groups other than amino-acyl groups"/>
    <property type="evidence" value="ECO:0007669"/>
    <property type="project" value="InterPro"/>
</dbReference>
<keyword evidence="3" id="KW-0012">Acyltransferase</keyword>
<keyword evidence="1" id="KW-1133">Transmembrane helix</keyword>
<dbReference type="Pfam" id="PF01757">
    <property type="entry name" value="Acyl_transf_3"/>
    <property type="match status" value="1"/>
</dbReference>
<dbReference type="GO" id="GO:0000271">
    <property type="term" value="P:polysaccharide biosynthetic process"/>
    <property type="evidence" value="ECO:0007669"/>
    <property type="project" value="TreeGrafter"/>
</dbReference>
<feature type="transmembrane region" description="Helical" evidence="1">
    <location>
        <begin position="252"/>
        <end position="269"/>
    </location>
</feature>
<reference evidence="3 4" key="1">
    <citation type="journal article" date="2015" name="Int. J. Syst. Evol. Microbiol.">
        <title>Sphingomonas hengshuiensis sp. nov., isolated from lake wetland.</title>
        <authorList>
            <person name="Wei S."/>
            <person name="Wang T."/>
            <person name="Liu H."/>
            <person name="Zhang C."/>
            <person name="Guo J."/>
            <person name="Wang Q."/>
            <person name="Liang K."/>
            <person name="Zhang Z."/>
        </authorList>
    </citation>
    <scope>NUCLEOTIDE SEQUENCE [LARGE SCALE GENOMIC DNA]</scope>
    <source>
        <strain evidence="3 4">WHSC-8</strain>
    </source>
</reference>
<feature type="transmembrane region" description="Helical" evidence="1">
    <location>
        <begin position="281"/>
        <end position="302"/>
    </location>
</feature>
<keyword evidence="3" id="KW-0808">Transferase</keyword>
<feature type="domain" description="Acyltransferase 3" evidence="2">
    <location>
        <begin position="7"/>
        <end position="333"/>
    </location>
</feature>
<feature type="transmembrane region" description="Helical" evidence="1">
    <location>
        <begin position="43"/>
        <end position="61"/>
    </location>
</feature>
<dbReference type="PANTHER" id="PTHR23028">
    <property type="entry name" value="ACETYLTRANSFERASE"/>
    <property type="match status" value="1"/>
</dbReference>
<dbReference type="InterPro" id="IPR002656">
    <property type="entry name" value="Acyl_transf_3_dom"/>
</dbReference>
<dbReference type="EMBL" id="CP010836">
    <property type="protein sequence ID" value="AJP74213.1"/>
    <property type="molecule type" value="Genomic_DNA"/>
</dbReference>
<gene>
    <name evidence="3" type="ORF">TS85_02770</name>
</gene>
<reference evidence="3 4" key="2">
    <citation type="submission" date="2015-02" db="EMBL/GenBank/DDBJ databases">
        <title>The complete genome of Sphingomonas hengshuiensis sp. WHSC-8 isolated from soil of Hengshui Lake.</title>
        <authorList>
            <person name="Wei S."/>
            <person name="Guo J."/>
            <person name="Su C."/>
            <person name="Wu R."/>
            <person name="Zhang Z."/>
            <person name="Liang K."/>
            <person name="Li H."/>
            <person name="Wang T."/>
            <person name="Liu H."/>
            <person name="Zhang C."/>
            <person name="Li Z."/>
            <person name="Wang Q."/>
            <person name="Meng J."/>
        </authorList>
    </citation>
    <scope>NUCLEOTIDE SEQUENCE [LARGE SCALE GENOMIC DNA]</scope>
    <source>
        <strain evidence="3 4">WHSC-8</strain>
    </source>
</reference>
<feature type="transmembrane region" description="Helical" evidence="1">
    <location>
        <begin position="228"/>
        <end position="246"/>
    </location>
</feature>
<dbReference type="PANTHER" id="PTHR23028:SF53">
    <property type="entry name" value="ACYL_TRANSF_3 DOMAIN-CONTAINING PROTEIN"/>
    <property type="match status" value="1"/>
</dbReference>
<feature type="transmembrane region" description="Helical" evidence="1">
    <location>
        <begin position="200"/>
        <end position="221"/>
    </location>
</feature>